<dbReference type="PRINTS" id="PR00081">
    <property type="entry name" value="GDHRDH"/>
</dbReference>
<accession>A0A231GZ65</accession>
<evidence type="ECO:0000256" key="1">
    <source>
        <dbReference type="ARBA" id="ARBA00006484"/>
    </source>
</evidence>
<dbReference type="CDD" id="cd05233">
    <property type="entry name" value="SDR_c"/>
    <property type="match status" value="1"/>
</dbReference>
<dbReference type="PANTHER" id="PTHR24321">
    <property type="entry name" value="DEHYDROGENASES, SHORT CHAIN"/>
    <property type="match status" value="1"/>
</dbReference>
<dbReference type="GO" id="GO:0016491">
    <property type="term" value="F:oxidoreductase activity"/>
    <property type="evidence" value="ECO:0007669"/>
    <property type="project" value="UniProtKB-KW"/>
</dbReference>
<reference evidence="4 5" key="1">
    <citation type="submission" date="2017-07" db="EMBL/GenBank/DDBJ databases">
        <title>First draft Genome Sequence of Nocardia cerradoensis isolated from human infection.</title>
        <authorList>
            <person name="Carrasco G."/>
        </authorList>
    </citation>
    <scope>NUCLEOTIDE SEQUENCE [LARGE SCALE GENOMIC DNA]</scope>
    <source>
        <strain evidence="4 5">CNM20130759</strain>
    </source>
</reference>
<proteinExistence type="inferred from homology"/>
<dbReference type="EC" id="1.-.-.-" evidence="4"/>
<sequence>MGRLEGKVAFITGVARGQGRSHAVRLAQEGAAIVGMDICAQIDSVFYPMATEEDLAETIRLVKEAGGRIVTSIGDVRNRVDVQRAYDAGVEQFGFVDVVVANAGIMPVIDQGVEPQAWHDAVDTMLTGVWHTLEAAVAPMIERGKGGSITITSSAAGLTSMGLNTFPGQAGYSAAKHGVVGLMRLYSKQLAKHSIRVNTIHPTGVNTPMVANAEYGAFVNSHPEVMNDEAYKNPMPVELIEAVDVSNALAFLASDEARYITGVTLPVDAGYNNR</sequence>
<name>A0A231GZ65_9NOCA</name>
<dbReference type="NCBIfam" id="NF009467">
    <property type="entry name" value="PRK12826.1-3"/>
    <property type="match status" value="1"/>
</dbReference>
<keyword evidence="5" id="KW-1185">Reference proteome</keyword>
<dbReference type="PRINTS" id="PR00080">
    <property type="entry name" value="SDRFAMILY"/>
</dbReference>
<organism evidence="4 5">
    <name type="scientific">Nocardia cerradoensis</name>
    <dbReference type="NCBI Taxonomy" id="85688"/>
    <lineage>
        <taxon>Bacteria</taxon>
        <taxon>Bacillati</taxon>
        <taxon>Actinomycetota</taxon>
        <taxon>Actinomycetes</taxon>
        <taxon>Mycobacteriales</taxon>
        <taxon>Nocardiaceae</taxon>
        <taxon>Nocardia</taxon>
    </lineage>
</organism>
<evidence type="ECO:0000256" key="3">
    <source>
        <dbReference type="ARBA" id="ARBA00023027"/>
    </source>
</evidence>
<comment type="similarity">
    <text evidence="1">Belongs to the short-chain dehydrogenases/reductases (SDR) family.</text>
</comment>
<comment type="caution">
    <text evidence="4">The sequence shown here is derived from an EMBL/GenBank/DDBJ whole genome shotgun (WGS) entry which is preliminary data.</text>
</comment>
<dbReference type="NCBIfam" id="TIGR03971">
    <property type="entry name" value="SDR_subfam_1"/>
    <property type="match status" value="1"/>
</dbReference>
<evidence type="ECO:0000256" key="2">
    <source>
        <dbReference type="ARBA" id="ARBA00023002"/>
    </source>
</evidence>
<dbReference type="Proteomes" id="UP000215506">
    <property type="component" value="Unassembled WGS sequence"/>
</dbReference>
<dbReference type="InterPro" id="IPR036291">
    <property type="entry name" value="NAD(P)-bd_dom_sf"/>
</dbReference>
<dbReference type="InterPro" id="IPR002347">
    <property type="entry name" value="SDR_fam"/>
</dbReference>
<keyword evidence="3" id="KW-0520">NAD</keyword>
<dbReference type="EMBL" id="NGAF01000016">
    <property type="protein sequence ID" value="OXR41904.1"/>
    <property type="molecule type" value="Genomic_DNA"/>
</dbReference>
<keyword evidence="2 4" id="KW-0560">Oxidoreductase</keyword>
<evidence type="ECO:0000313" key="5">
    <source>
        <dbReference type="Proteomes" id="UP000215506"/>
    </source>
</evidence>
<dbReference type="AlphaFoldDB" id="A0A231GZ65"/>
<dbReference type="RefSeq" id="WP_094027230.1">
    <property type="nucleotide sequence ID" value="NZ_NGAF01000016.1"/>
</dbReference>
<dbReference type="PANTHER" id="PTHR24321:SF8">
    <property type="entry name" value="ESTRADIOL 17-BETA-DEHYDROGENASE 8-RELATED"/>
    <property type="match status" value="1"/>
</dbReference>
<dbReference type="FunFam" id="3.40.50.720:FF:000084">
    <property type="entry name" value="Short-chain dehydrogenase reductase"/>
    <property type="match status" value="1"/>
</dbReference>
<evidence type="ECO:0000313" key="4">
    <source>
        <dbReference type="EMBL" id="OXR41904.1"/>
    </source>
</evidence>
<dbReference type="SUPFAM" id="SSF51735">
    <property type="entry name" value="NAD(P)-binding Rossmann-fold domains"/>
    <property type="match status" value="1"/>
</dbReference>
<dbReference type="Pfam" id="PF13561">
    <property type="entry name" value="adh_short_C2"/>
    <property type="match status" value="1"/>
</dbReference>
<protein>
    <submittedName>
        <fullName evidence="4">Putative oxidoreductase</fullName>
        <ecNumber evidence="4">1.-.-.-</ecNumber>
    </submittedName>
</protein>
<dbReference type="InterPro" id="IPR023985">
    <property type="entry name" value="SDR_subfam_1"/>
</dbReference>
<dbReference type="Gene3D" id="3.40.50.720">
    <property type="entry name" value="NAD(P)-binding Rossmann-like Domain"/>
    <property type="match status" value="1"/>
</dbReference>
<gene>
    <name evidence="4" type="ORF">B7C42_05888</name>
</gene>